<dbReference type="AlphaFoldDB" id="A0A6J6BZ44"/>
<dbReference type="PANTHER" id="PTHR43713:SF3">
    <property type="entry name" value="GLUTAMATE-1-SEMIALDEHYDE 2,1-AMINOMUTASE 1, CHLOROPLASTIC-RELATED"/>
    <property type="match status" value="1"/>
</dbReference>
<keyword evidence="2" id="KW-0663">Pyridoxal phosphate</keyword>
<reference evidence="3" key="1">
    <citation type="submission" date="2020-05" db="EMBL/GenBank/DDBJ databases">
        <authorList>
            <person name="Chiriac C."/>
            <person name="Salcher M."/>
            <person name="Ghai R."/>
            <person name="Kavagutti S V."/>
        </authorList>
    </citation>
    <scope>NUCLEOTIDE SEQUENCE</scope>
</reference>
<dbReference type="GO" id="GO:0030170">
    <property type="term" value="F:pyridoxal phosphate binding"/>
    <property type="evidence" value="ECO:0007669"/>
    <property type="project" value="InterPro"/>
</dbReference>
<dbReference type="EMBL" id="CAEZSR010000011">
    <property type="protein sequence ID" value="CAB4544441.1"/>
    <property type="molecule type" value="Genomic_DNA"/>
</dbReference>
<protein>
    <submittedName>
        <fullName evidence="3">Unannotated protein</fullName>
    </submittedName>
</protein>
<gene>
    <name evidence="3" type="ORF">UFOPK1493_00547</name>
</gene>
<evidence type="ECO:0000313" key="3">
    <source>
        <dbReference type="EMBL" id="CAB4544441.1"/>
    </source>
</evidence>
<dbReference type="SUPFAM" id="SSF53383">
    <property type="entry name" value="PLP-dependent transferases"/>
    <property type="match status" value="1"/>
</dbReference>
<dbReference type="Pfam" id="PF00202">
    <property type="entry name" value="Aminotran_3"/>
    <property type="match status" value="1"/>
</dbReference>
<sequence length="429" mass="45761">MDVALLDRARQQFADRNPGSRRYFEEASKVLPGGHTRTVLNHPPFPVTFVSGEGATLTDVDGRTYIDLLGDYTAGLLGHSEHRVIDAVTAALRTNVSVGGVHPTEAELARLMCDRFGLDRVRFTNSGTEANLMAITTATQFTGRSKLLVMLGGYHGGVLYFASGPAPWNAPYDVVLAPFNDLDRTLALIEQHGSELAAVVMEPMLGSGGCVPARPDYVQGVFAAARAAGAVCVADEVMTSRHGRQGMLHLLGAEADITTYGKYIGGGFSFGAFGGRAELLDQYDTTPGARTSVISHAGTFNNNIATMTAGVAVLRDVYTADVAEAHLARGEEFRGQLAAVCARHELPMSVSGFGSMMSLHATATVPTNVREAFDRDHVLQELVYLGLLERGVYTAFRGMVNVGLAHTDDQLATALDALDDTLTELARLA</sequence>
<dbReference type="InterPro" id="IPR015422">
    <property type="entry name" value="PyrdxlP-dep_Trfase_small"/>
</dbReference>
<dbReference type="Gene3D" id="3.90.1150.10">
    <property type="entry name" value="Aspartate Aminotransferase, domain 1"/>
    <property type="match status" value="1"/>
</dbReference>
<dbReference type="GO" id="GO:0008483">
    <property type="term" value="F:transaminase activity"/>
    <property type="evidence" value="ECO:0007669"/>
    <property type="project" value="InterPro"/>
</dbReference>
<dbReference type="InterPro" id="IPR005814">
    <property type="entry name" value="Aminotrans_3"/>
</dbReference>
<dbReference type="InterPro" id="IPR015421">
    <property type="entry name" value="PyrdxlP-dep_Trfase_major"/>
</dbReference>
<dbReference type="InterPro" id="IPR015424">
    <property type="entry name" value="PyrdxlP-dep_Trfase"/>
</dbReference>
<comment type="cofactor">
    <cofactor evidence="1">
        <name>pyridoxal 5'-phosphate</name>
        <dbReference type="ChEBI" id="CHEBI:597326"/>
    </cofactor>
</comment>
<organism evidence="3">
    <name type="scientific">freshwater metagenome</name>
    <dbReference type="NCBI Taxonomy" id="449393"/>
    <lineage>
        <taxon>unclassified sequences</taxon>
        <taxon>metagenomes</taxon>
        <taxon>ecological metagenomes</taxon>
    </lineage>
</organism>
<accession>A0A6J6BZ44</accession>
<proteinExistence type="predicted"/>
<dbReference type="PANTHER" id="PTHR43713">
    <property type="entry name" value="GLUTAMATE-1-SEMIALDEHYDE 2,1-AMINOMUTASE"/>
    <property type="match status" value="1"/>
</dbReference>
<dbReference type="Gene3D" id="3.40.640.10">
    <property type="entry name" value="Type I PLP-dependent aspartate aminotransferase-like (Major domain)"/>
    <property type="match status" value="1"/>
</dbReference>
<name>A0A6J6BZ44_9ZZZZ</name>
<dbReference type="PIRSF" id="PIRSF000521">
    <property type="entry name" value="Transaminase_4ab_Lys_Orn"/>
    <property type="match status" value="1"/>
</dbReference>
<evidence type="ECO:0000256" key="1">
    <source>
        <dbReference type="ARBA" id="ARBA00001933"/>
    </source>
</evidence>
<evidence type="ECO:0000256" key="2">
    <source>
        <dbReference type="ARBA" id="ARBA00022898"/>
    </source>
</evidence>